<dbReference type="Pfam" id="PF06580">
    <property type="entry name" value="His_kinase"/>
    <property type="match status" value="1"/>
</dbReference>
<dbReference type="Gene3D" id="3.30.565.10">
    <property type="entry name" value="Histidine kinase-like ATPase, C-terminal domain"/>
    <property type="match status" value="1"/>
</dbReference>
<evidence type="ECO:0000256" key="1">
    <source>
        <dbReference type="ARBA" id="ARBA00022777"/>
    </source>
</evidence>
<dbReference type="InterPro" id="IPR036890">
    <property type="entry name" value="HATPase_C_sf"/>
</dbReference>
<evidence type="ECO:0000313" key="3">
    <source>
        <dbReference type="EMBL" id="THV27346.1"/>
    </source>
</evidence>
<keyword evidence="4" id="KW-1185">Reference proteome</keyword>
<dbReference type="InterPro" id="IPR005467">
    <property type="entry name" value="His_kinase_dom"/>
</dbReference>
<gene>
    <name evidence="3" type="ORF">E9998_15475</name>
</gene>
<dbReference type="SMART" id="SM00387">
    <property type="entry name" value="HATPase_c"/>
    <property type="match status" value="1"/>
</dbReference>
<organism evidence="3 4">
    <name type="scientific">Glycomyces paridis</name>
    <dbReference type="NCBI Taxonomy" id="2126555"/>
    <lineage>
        <taxon>Bacteria</taxon>
        <taxon>Bacillati</taxon>
        <taxon>Actinomycetota</taxon>
        <taxon>Actinomycetes</taxon>
        <taxon>Glycomycetales</taxon>
        <taxon>Glycomycetaceae</taxon>
        <taxon>Glycomyces</taxon>
    </lineage>
</organism>
<keyword evidence="1 3" id="KW-0808">Transferase</keyword>
<dbReference type="GO" id="GO:0016020">
    <property type="term" value="C:membrane"/>
    <property type="evidence" value="ECO:0007669"/>
    <property type="project" value="InterPro"/>
</dbReference>
<comment type="caution">
    <text evidence="3">The sequence shown here is derived from an EMBL/GenBank/DDBJ whole genome shotgun (WGS) entry which is preliminary data.</text>
</comment>
<dbReference type="AlphaFoldDB" id="A0A4V4HNT6"/>
<sequence length="331" mass="35160">MRLSRQIGEALADGLTDKGAQTAARRLARLLAADAVALADCERLLAVAGPLDTEAALGILTESLDLLEPVTAPPLRAAPLVVSGDLAGCLLVAGDVSDAELAEAAHLVATALDHAELDRSRERIAAADLRTLRAQISPHFMHNALAAISAHTRTDPERARELLTDFSDYLRYSFAGTGDFATVAAELQAVQTYLELQRARFDDRLDITLRIAPEVLPVPIPFLVVQPIVENAVRHGFESRPGTGHIAVRGFSEGALCVIEIEDDGAGMEPEAAKAILTGKHAGGGRIGLANVDRRLRAVYGPEYGLWLDTAPGAGTKATVRIPRYARGVHA</sequence>
<dbReference type="PANTHER" id="PTHR34220:SF7">
    <property type="entry name" value="SENSOR HISTIDINE KINASE YPDA"/>
    <property type="match status" value="1"/>
</dbReference>
<evidence type="ECO:0000313" key="4">
    <source>
        <dbReference type="Proteomes" id="UP000305792"/>
    </source>
</evidence>
<name>A0A4V4HNT6_9ACTN</name>
<dbReference type="PANTHER" id="PTHR34220">
    <property type="entry name" value="SENSOR HISTIDINE KINASE YPDA"/>
    <property type="match status" value="1"/>
</dbReference>
<protein>
    <submittedName>
        <fullName evidence="3">Sensor histidine kinase</fullName>
    </submittedName>
</protein>
<keyword evidence="1 3" id="KW-0418">Kinase</keyword>
<dbReference type="GO" id="GO:0000155">
    <property type="term" value="F:phosphorelay sensor kinase activity"/>
    <property type="evidence" value="ECO:0007669"/>
    <property type="project" value="InterPro"/>
</dbReference>
<dbReference type="RefSeq" id="WP_136530689.1">
    <property type="nucleotide sequence ID" value="NZ_STGX01000011.1"/>
</dbReference>
<dbReference type="OrthoDB" id="2514702at2"/>
<evidence type="ECO:0000259" key="2">
    <source>
        <dbReference type="PROSITE" id="PS50109"/>
    </source>
</evidence>
<dbReference type="InterPro" id="IPR010559">
    <property type="entry name" value="Sig_transdc_His_kin_internal"/>
</dbReference>
<reference evidence="3 4" key="1">
    <citation type="journal article" date="2018" name="Int. J. Syst. Evol. Microbiol.">
        <title>Glycomyces paridis sp. nov., isolated from the medicinal plant Paris polyphylla.</title>
        <authorList>
            <person name="Fang X.M."/>
            <person name="Bai J.L."/>
            <person name="Su J."/>
            <person name="Zhao L.L."/>
            <person name="Liu H.Y."/>
            <person name="Ma B.P."/>
            <person name="Zhang Y.Q."/>
            <person name="Yu L.Y."/>
        </authorList>
    </citation>
    <scope>NUCLEOTIDE SEQUENCE [LARGE SCALE GENOMIC DNA]</scope>
    <source>
        <strain evidence="3 4">CPCC 204357</strain>
    </source>
</reference>
<accession>A0A4V4HNT6</accession>
<feature type="domain" description="Histidine kinase" evidence="2">
    <location>
        <begin position="224"/>
        <end position="326"/>
    </location>
</feature>
<dbReference type="Proteomes" id="UP000305792">
    <property type="component" value="Unassembled WGS sequence"/>
</dbReference>
<dbReference type="InterPro" id="IPR050640">
    <property type="entry name" value="Bact_2-comp_sensor_kinase"/>
</dbReference>
<dbReference type="PROSITE" id="PS50109">
    <property type="entry name" value="HIS_KIN"/>
    <property type="match status" value="1"/>
</dbReference>
<dbReference type="Pfam" id="PF02518">
    <property type="entry name" value="HATPase_c"/>
    <property type="match status" value="1"/>
</dbReference>
<proteinExistence type="predicted"/>
<dbReference type="EMBL" id="STGX01000011">
    <property type="protein sequence ID" value="THV27346.1"/>
    <property type="molecule type" value="Genomic_DNA"/>
</dbReference>
<dbReference type="InterPro" id="IPR003594">
    <property type="entry name" value="HATPase_dom"/>
</dbReference>
<dbReference type="SUPFAM" id="SSF55874">
    <property type="entry name" value="ATPase domain of HSP90 chaperone/DNA topoisomerase II/histidine kinase"/>
    <property type="match status" value="1"/>
</dbReference>